<evidence type="ECO:0000313" key="3">
    <source>
        <dbReference type="EMBL" id="RHG27015.1"/>
    </source>
</evidence>
<evidence type="ECO:0000256" key="1">
    <source>
        <dbReference type="SAM" id="MobiDB-lite"/>
    </source>
</evidence>
<keyword evidence="2" id="KW-0812">Transmembrane</keyword>
<keyword evidence="2" id="KW-0472">Membrane</keyword>
<dbReference type="AlphaFoldDB" id="A0A414SYJ7"/>
<comment type="caution">
    <text evidence="3">The sequence shown here is derived from an EMBL/GenBank/DDBJ whole genome shotgun (WGS) entry which is preliminary data.</text>
</comment>
<dbReference type="EMBL" id="QRID01000013">
    <property type="protein sequence ID" value="RHG27015.1"/>
    <property type="molecule type" value="Genomic_DNA"/>
</dbReference>
<sequence>MESFMLFQRKIDGAMKKLHEGSDTAEEERRKEAGEPYEEMERPELEKGDMPAMIIAAFITFIPVAILVLGIILVAGYFLLH</sequence>
<feature type="region of interest" description="Disordered" evidence="1">
    <location>
        <begin position="18"/>
        <end position="43"/>
    </location>
</feature>
<dbReference type="Proteomes" id="UP000284051">
    <property type="component" value="Unassembled WGS sequence"/>
</dbReference>
<evidence type="ECO:0000313" key="4">
    <source>
        <dbReference type="Proteomes" id="UP000284051"/>
    </source>
</evidence>
<reference evidence="3 4" key="1">
    <citation type="submission" date="2018-08" db="EMBL/GenBank/DDBJ databases">
        <title>A genome reference for cultivated species of the human gut microbiota.</title>
        <authorList>
            <person name="Zou Y."/>
            <person name="Xue W."/>
            <person name="Luo G."/>
        </authorList>
    </citation>
    <scope>NUCLEOTIDE SEQUENCE [LARGE SCALE GENOMIC DNA]</scope>
    <source>
        <strain evidence="3 4">AM22-21LB</strain>
    </source>
</reference>
<keyword evidence="2" id="KW-1133">Transmembrane helix</keyword>
<evidence type="ECO:0000256" key="2">
    <source>
        <dbReference type="SAM" id="Phobius"/>
    </source>
</evidence>
<proteinExistence type="predicted"/>
<gene>
    <name evidence="3" type="ORF">DW264_12940</name>
</gene>
<name>A0A414SYJ7_9FIRM</name>
<protein>
    <submittedName>
        <fullName evidence="3">Uncharacterized protein</fullName>
    </submittedName>
</protein>
<feature type="transmembrane region" description="Helical" evidence="2">
    <location>
        <begin position="52"/>
        <end position="80"/>
    </location>
</feature>
<organism evidence="3 4">
    <name type="scientific">Roseburia intestinalis</name>
    <dbReference type="NCBI Taxonomy" id="166486"/>
    <lineage>
        <taxon>Bacteria</taxon>
        <taxon>Bacillati</taxon>
        <taxon>Bacillota</taxon>
        <taxon>Clostridia</taxon>
        <taxon>Lachnospirales</taxon>
        <taxon>Lachnospiraceae</taxon>
        <taxon>Roseburia</taxon>
    </lineage>
</organism>
<accession>A0A414SYJ7</accession>